<evidence type="ECO:0000313" key="4">
    <source>
        <dbReference type="Proteomes" id="UP000823889"/>
    </source>
</evidence>
<comment type="caution">
    <text evidence="3">The sequence shown here is derived from an EMBL/GenBank/DDBJ whole genome shotgun (WGS) entry which is preliminary data.</text>
</comment>
<dbReference type="InterPro" id="IPR001633">
    <property type="entry name" value="EAL_dom"/>
</dbReference>
<dbReference type="Pfam" id="PF00563">
    <property type="entry name" value="EAL"/>
    <property type="match status" value="1"/>
</dbReference>
<dbReference type="Gene3D" id="3.30.70.270">
    <property type="match status" value="1"/>
</dbReference>
<dbReference type="PANTHER" id="PTHR33121">
    <property type="entry name" value="CYCLIC DI-GMP PHOSPHODIESTERASE PDEF"/>
    <property type="match status" value="1"/>
</dbReference>
<proteinExistence type="predicted"/>
<dbReference type="CDD" id="cd01949">
    <property type="entry name" value="GGDEF"/>
    <property type="match status" value="1"/>
</dbReference>
<dbReference type="EMBL" id="DWUQ01000148">
    <property type="protein sequence ID" value="HJD44763.1"/>
    <property type="molecule type" value="Genomic_DNA"/>
</dbReference>
<dbReference type="SMART" id="SM00267">
    <property type="entry name" value="GGDEF"/>
    <property type="match status" value="1"/>
</dbReference>
<reference evidence="3" key="1">
    <citation type="journal article" date="2021" name="PeerJ">
        <title>Extensive microbial diversity within the chicken gut microbiome revealed by metagenomics and culture.</title>
        <authorList>
            <person name="Gilroy R."/>
            <person name="Ravi A."/>
            <person name="Getino M."/>
            <person name="Pursley I."/>
            <person name="Horton D.L."/>
            <person name="Alikhan N.F."/>
            <person name="Baker D."/>
            <person name="Gharbi K."/>
            <person name="Hall N."/>
            <person name="Watson M."/>
            <person name="Adriaenssens E.M."/>
            <person name="Foster-Nyarko E."/>
            <person name="Jarju S."/>
            <person name="Secka A."/>
            <person name="Antonio M."/>
            <person name="Oren A."/>
            <person name="Chaudhuri R.R."/>
            <person name="La Ragione R."/>
            <person name="Hildebrand F."/>
            <person name="Pallen M.J."/>
        </authorList>
    </citation>
    <scope>NUCLEOTIDE SEQUENCE</scope>
    <source>
        <strain evidence="3">9264</strain>
    </source>
</reference>
<evidence type="ECO:0000259" key="2">
    <source>
        <dbReference type="PROSITE" id="PS50887"/>
    </source>
</evidence>
<name>A0A9D2U9M7_9BURK</name>
<dbReference type="AlphaFoldDB" id="A0A9D2U9M7"/>
<accession>A0A9D2U9M7</accession>
<dbReference type="GO" id="GO:0071111">
    <property type="term" value="F:cyclic-guanylate-specific phosphodiesterase activity"/>
    <property type="evidence" value="ECO:0007669"/>
    <property type="project" value="InterPro"/>
</dbReference>
<evidence type="ECO:0000259" key="1">
    <source>
        <dbReference type="PROSITE" id="PS50883"/>
    </source>
</evidence>
<dbReference type="PROSITE" id="PS50883">
    <property type="entry name" value="EAL"/>
    <property type="match status" value="1"/>
</dbReference>
<evidence type="ECO:0000313" key="3">
    <source>
        <dbReference type="EMBL" id="HJD44763.1"/>
    </source>
</evidence>
<dbReference type="CDD" id="cd01948">
    <property type="entry name" value="EAL"/>
    <property type="match status" value="1"/>
</dbReference>
<dbReference type="NCBIfam" id="TIGR00254">
    <property type="entry name" value="GGDEF"/>
    <property type="match status" value="1"/>
</dbReference>
<dbReference type="SUPFAM" id="SSF141868">
    <property type="entry name" value="EAL domain-like"/>
    <property type="match status" value="1"/>
</dbReference>
<dbReference type="SMART" id="SM00052">
    <property type="entry name" value="EAL"/>
    <property type="match status" value="1"/>
</dbReference>
<protein>
    <submittedName>
        <fullName evidence="3">EAL and GGDEF domain-containing protein</fullName>
    </submittedName>
</protein>
<dbReference type="InterPro" id="IPR050706">
    <property type="entry name" value="Cyclic-di-GMP_PDE-like"/>
</dbReference>
<dbReference type="PROSITE" id="PS50887">
    <property type="entry name" value="GGDEF"/>
    <property type="match status" value="1"/>
</dbReference>
<feature type="domain" description="GGDEF" evidence="2">
    <location>
        <begin position="433"/>
        <end position="531"/>
    </location>
</feature>
<dbReference type="SUPFAM" id="SSF55073">
    <property type="entry name" value="Nucleotide cyclase"/>
    <property type="match status" value="1"/>
</dbReference>
<gene>
    <name evidence="3" type="ORF">H9906_07025</name>
</gene>
<sequence>MKDEDADFLNLLRNKALTSVFQPIVDLRFGHIVGYEALVRGPADSPYARPDQLLAKAVKLGKLAQLEFICCALHLQRFKQLGLSGRLFINASAELLTQEVEVDKCAASLLNLLNTYPRGNVVIELSESQPTHDCQELASAAQHYREYGVQIAIDDLGQGFSSLVLWKELLPEYVKIDRYFIHNVHQDLLKQQVVRSICEIAHQAQATVIAEGIETLEELIELRRLGVMGGQGYALGHPLEHPARCTAVSLRSVFEQPFGASLAQVRLSDRPVSVRRLMRNAPTVDYYASTAELEHCFQAQPQAEQVVVLRAGLVVGLLRREQVAKQCQLLQAQACATPCLCGDLIQYTPLVVDRSTSLEDLGHLIATGPEHYLTEGFVITRAGQYVGVGSSVELMREWSQLQVQAAQHANPLTLLPGNHAINQEIARLLETEQPFALCYADIDGFKPFNDVYGYRQGDEAIQTTAKLFQEIIDPQQDFLGHLGGDDFIVIFQSDDWEARCQKMLAQLPKRLAPFYSAAHREAGGYWTENRQ</sequence>
<dbReference type="Pfam" id="PF00990">
    <property type="entry name" value="GGDEF"/>
    <property type="match status" value="1"/>
</dbReference>
<dbReference type="InterPro" id="IPR035919">
    <property type="entry name" value="EAL_sf"/>
</dbReference>
<reference evidence="3" key="2">
    <citation type="submission" date="2021-04" db="EMBL/GenBank/DDBJ databases">
        <authorList>
            <person name="Gilroy R."/>
        </authorList>
    </citation>
    <scope>NUCLEOTIDE SEQUENCE</scope>
    <source>
        <strain evidence="3">9264</strain>
    </source>
</reference>
<feature type="non-terminal residue" evidence="3">
    <location>
        <position position="531"/>
    </location>
</feature>
<dbReference type="InterPro" id="IPR000160">
    <property type="entry name" value="GGDEF_dom"/>
</dbReference>
<organism evidence="3 4">
    <name type="scientific">Candidatus Paenalcaligenes intestinipullorum</name>
    <dbReference type="NCBI Taxonomy" id="2838718"/>
    <lineage>
        <taxon>Bacteria</taxon>
        <taxon>Pseudomonadati</taxon>
        <taxon>Pseudomonadota</taxon>
        <taxon>Betaproteobacteria</taxon>
        <taxon>Burkholderiales</taxon>
        <taxon>Alcaligenaceae</taxon>
        <taxon>Paenalcaligenes</taxon>
    </lineage>
</organism>
<dbReference type="Gene3D" id="3.20.20.450">
    <property type="entry name" value="EAL domain"/>
    <property type="match status" value="1"/>
</dbReference>
<dbReference type="InterPro" id="IPR029787">
    <property type="entry name" value="Nucleotide_cyclase"/>
</dbReference>
<dbReference type="InterPro" id="IPR043128">
    <property type="entry name" value="Rev_trsase/Diguanyl_cyclase"/>
</dbReference>
<dbReference type="Proteomes" id="UP000823889">
    <property type="component" value="Unassembled WGS sequence"/>
</dbReference>
<feature type="domain" description="EAL" evidence="1">
    <location>
        <begin position="1"/>
        <end position="252"/>
    </location>
</feature>
<dbReference type="PANTHER" id="PTHR33121:SF76">
    <property type="entry name" value="SIGNALING PROTEIN"/>
    <property type="match status" value="1"/>
</dbReference>